<evidence type="ECO:0000313" key="4">
    <source>
        <dbReference type="Proteomes" id="UP001226084"/>
    </source>
</evidence>
<comment type="caution">
    <text evidence="3">The sequence shown here is derived from an EMBL/GenBank/DDBJ whole genome shotgun (WGS) entry which is preliminary data.</text>
</comment>
<proteinExistence type="predicted"/>
<keyword evidence="2" id="KW-0732">Signal</keyword>
<evidence type="ECO:0000256" key="2">
    <source>
        <dbReference type="SAM" id="SignalP"/>
    </source>
</evidence>
<sequence length="207" mass="21427">MRLIKILLPTLMLAACSQPTPPANEAAAPSTSPPATAPTAAEDAPQAGLSPDAVEPSTAATPDTAPPVAGTDSAATPADASADAEGGARERITKLLGDAAPYESVFNELQRGVAAGDRAAVAGLMRYPVRVTIAGKNQKVADAAAFQRDYDRIVTPALAKLIAEQKFDTLFVNWQGVMLGQGEVWINGTCLDKECTKSDVKVNNIGQ</sequence>
<reference evidence="3" key="1">
    <citation type="submission" date="2023-07" db="EMBL/GenBank/DDBJ databases">
        <title>Functional and genomic diversity of the sorghum phyllosphere microbiome.</title>
        <authorList>
            <person name="Shade A."/>
        </authorList>
    </citation>
    <scope>NUCLEOTIDE SEQUENCE</scope>
    <source>
        <strain evidence="3">SORGH_AS_0457</strain>
    </source>
</reference>
<evidence type="ECO:0000256" key="1">
    <source>
        <dbReference type="SAM" id="MobiDB-lite"/>
    </source>
</evidence>
<organism evidence="3 4">
    <name type="scientific">Stenotrophomonas rhizophila</name>
    <dbReference type="NCBI Taxonomy" id="216778"/>
    <lineage>
        <taxon>Bacteria</taxon>
        <taxon>Pseudomonadati</taxon>
        <taxon>Pseudomonadota</taxon>
        <taxon>Gammaproteobacteria</taxon>
        <taxon>Lysobacterales</taxon>
        <taxon>Lysobacteraceae</taxon>
        <taxon>Stenotrophomonas</taxon>
    </lineage>
</organism>
<accession>A0AAP5AK67</accession>
<protein>
    <recommendedName>
        <fullName evidence="5">Lipoprotein</fullName>
    </recommendedName>
</protein>
<feature type="chain" id="PRO_5042918865" description="Lipoprotein" evidence="2">
    <location>
        <begin position="23"/>
        <end position="207"/>
    </location>
</feature>
<feature type="compositionally biased region" description="Low complexity" evidence="1">
    <location>
        <begin position="56"/>
        <end position="84"/>
    </location>
</feature>
<feature type="region of interest" description="Disordered" evidence="1">
    <location>
        <begin position="19"/>
        <end position="87"/>
    </location>
</feature>
<name>A0AAP5AK67_9GAMM</name>
<dbReference type="RefSeq" id="WP_307107577.1">
    <property type="nucleotide sequence ID" value="NZ_JAUTAS010000001.1"/>
</dbReference>
<feature type="compositionally biased region" description="Low complexity" evidence="1">
    <location>
        <begin position="37"/>
        <end position="47"/>
    </location>
</feature>
<dbReference type="PROSITE" id="PS51257">
    <property type="entry name" value="PROKAR_LIPOPROTEIN"/>
    <property type="match status" value="1"/>
</dbReference>
<dbReference type="Proteomes" id="UP001226084">
    <property type="component" value="Unassembled WGS sequence"/>
</dbReference>
<feature type="signal peptide" evidence="2">
    <location>
        <begin position="1"/>
        <end position="22"/>
    </location>
</feature>
<dbReference type="AlphaFoldDB" id="A0AAP5AK67"/>
<evidence type="ECO:0000313" key="3">
    <source>
        <dbReference type="EMBL" id="MDQ1110079.1"/>
    </source>
</evidence>
<dbReference type="EMBL" id="JAUTAS010000001">
    <property type="protein sequence ID" value="MDQ1110079.1"/>
    <property type="molecule type" value="Genomic_DNA"/>
</dbReference>
<evidence type="ECO:0008006" key="5">
    <source>
        <dbReference type="Google" id="ProtNLM"/>
    </source>
</evidence>
<gene>
    <name evidence="3" type="ORF">QE424_003238</name>
</gene>